<protein>
    <submittedName>
        <fullName evidence="1">Uncharacterized protein</fullName>
    </submittedName>
</protein>
<evidence type="ECO:0000313" key="2">
    <source>
        <dbReference type="Proteomes" id="UP000824890"/>
    </source>
</evidence>
<dbReference type="Proteomes" id="UP000824890">
    <property type="component" value="Unassembled WGS sequence"/>
</dbReference>
<accession>A0ABQ7Y1S8</accession>
<dbReference type="EMBL" id="JAGKQM010000019">
    <property type="protein sequence ID" value="KAH0861075.1"/>
    <property type="molecule type" value="Genomic_DNA"/>
</dbReference>
<gene>
    <name evidence="1" type="ORF">HID58_089336</name>
</gene>
<comment type="caution">
    <text evidence="1">The sequence shown here is derived from an EMBL/GenBank/DDBJ whole genome shotgun (WGS) entry which is preliminary data.</text>
</comment>
<evidence type="ECO:0000313" key="1">
    <source>
        <dbReference type="EMBL" id="KAH0861075.1"/>
    </source>
</evidence>
<keyword evidence="2" id="KW-1185">Reference proteome</keyword>
<name>A0ABQ7Y1S8_BRANA</name>
<reference evidence="1 2" key="1">
    <citation type="submission" date="2021-05" db="EMBL/GenBank/DDBJ databases">
        <title>Genome Assembly of Synthetic Allotetraploid Brassica napus Reveals Homoeologous Exchanges between Subgenomes.</title>
        <authorList>
            <person name="Davis J.T."/>
        </authorList>
    </citation>
    <scope>NUCLEOTIDE SEQUENCE [LARGE SCALE GENOMIC DNA]</scope>
    <source>
        <strain evidence="2">cv. Da-Ae</strain>
        <tissue evidence="1">Seedling</tissue>
    </source>
</reference>
<organism evidence="1 2">
    <name type="scientific">Brassica napus</name>
    <name type="common">Rape</name>
    <dbReference type="NCBI Taxonomy" id="3708"/>
    <lineage>
        <taxon>Eukaryota</taxon>
        <taxon>Viridiplantae</taxon>
        <taxon>Streptophyta</taxon>
        <taxon>Embryophyta</taxon>
        <taxon>Tracheophyta</taxon>
        <taxon>Spermatophyta</taxon>
        <taxon>Magnoliopsida</taxon>
        <taxon>eudicotyledons</taxon>
        <taxon>Gunneridae</taxon>
        <taxon>Pentapetalae</taxon>
        <taxon>rosids</taxon>
        <taxon>malvids</taxon>
        <taxon>Brassicales</taxon>
        <taxon>Brassicaceae</taxon>
        <taxon>Brassiceae</taxon>
        <taxon>Brassica</taxon>
    </lineage>
</organism>
<proteinExistence type="predicted"/>
<sequence length="15" mass="1878">MFNSQVQKQQHFEQV</sequence>